<evidence type="ECO:0000259" key="5">
    <source>
        <dbReference type="SMART" id="SM00382"/>
    </source>
</evidence>
<reference evidence="6 7" key="1">
    <citation type="journal article" date="2005" name="Nucleic Acids Res.">
        <title>Genomic blueprint of Hahella chejuensis, a marine microbe producing an algicidal agent.</title>
        <authorList>
            <person name="Jeong H."/>
            <person name="Yim J.H."/>
            <person name="Lee C."/>
            <person name="Choi S.-H."/>
            <person name="Park Y.K."/>
            <person name="Yoon S.H."/>
            <person name="Hur C.-G."/>
            <person name="Kang H.-Y."/>
            <person name="Kim D."/>
            <person name="Lee H.H."/>
            <person name="Park K.H."/>
            <person name="Park S.-H."/>
            <person name="Park H.-S."/>
            <person name="Lee H.K."/>
            <person name="Oh T.K."/>
            <person name="Kim J.F."/>
        </authorList>
    </citation>
    <scope>NUCLEOTIDE SEQUENCE [LARGE SCALE GENOMIC DNA]</scope>
    <source>
        <strain evidence="6 7">KCTC 2396</strain>
    </source>
</reference>
<keyword evidence="2" id="KW-0067">ATP-binding</keyword>
<evidence type="ECO:0000256" key="1">
    <source>
        <dbReference type="ARBA" id="ARBA00022741"/>
    </source>
</evidence>
<dbReference type="STRING" id="349521.HCH_06139"/>
<dbReference type="SUPFAM" id="SSF52540">
    <property type="entry name" value="P-loop containing nucleoside triphosphate hydrolases"/>
    <property type="match status" value="2"/>
</dbReference>
<evidence type="ECO:0000256" key="2">
    <source>
        <dbReference type="ARBA" id="ARBA00022840"/>
    </source>
</evidence>
<dbReference type="HOGENOM" id="CLU_023673_0_0_6"/>
<dbReference type="PANTHER" id="PTHR42960:SF1">
    <property type="entry name" value="YCF46 PROTEIN"/>
    <property type="match status" value="1"/>
</dbReference>
<evidence type="ECO:0000313" key="6">
    <source>
        <dbReference type="EMBL" id="ABC32787.1"/>
    </source>
</evidence>
<dbReference type="Pfam" id="PF00004">
    <property type="entry name" value="AAA"/>
    <property type="match status" value="1"/>
</dbReference>
<proteinExistence type="inferred from homology"/>
<dbReference type="Gene3D" id="3.40.50.300">
    <property type="entry name" value="P-loop containing nucleotide triphosphate hydrolases"/>
    <property type="match status" value="1"/>
</dbReference>
<dbReference type="EMBL" id="CP000155">
    <property type="protein sequence ID" value="ABC32787.1"/>
    <property type="molecule type" value="Genomic_DNA"/>
</dbReference>
<name>Q2S987_HAHCH</name>
<dbReference type="InterPro" id="IPR027417">
    <property type="entry name" value="P-loop_NTPase"/>
</dbReference>
<protein>
    <recommendedName>
        <fullName evidence="4">Uncharacterized AAA domain-containing protein ycf46</fullName>
    </recommendedName>
</protein>
<gene>
    <name evidence="6" type="ordered locus">HCH_06139</name>
</gene>
<dbReference type="CDD" id="cd19507">
    <property type="entry name" value="RecA-like_Ycf46-like"/>
    <property type="match status" value="1"/>
</dbReference>
<dbReference type="KEGG" id="hch:HCH_06139"/>
<dbReference type="Proteomes" id="UP000000238">
    <property type="component" value="Chromosome"/>
</dbReference>
<dbReference type="InterPro" id="IPR003593">
    <property type="entry name" value="AAA+_ATPase"/>
</dbReference>
<keyword evidence="7" id="KW-1185">Reference proteome</keyword>
<accession>Q2S987</accession>
<keyword evidence="1" id="KW-0547">Nucleotide-binding</keyword>
<dbReference type="GO" id="GO:0016887">
    <property type="term" value="F:ATP hydrolysis activity"/>
    <property type="evidence" value="ECO:0007669"/>
    <property type="project" value="InterPro"/>
</dbReference>
<dbReference type="PANTHER" id="PTHR42960">
    <property type="entry name" value="YCF46 PROTEIN"/>
    <property type="match status" value="1"/>
</dbReference>
<sequence>MPEVHDLGLMIDSRIPLIVIQSHEETRVLDTVTRLAIKKSLPLFSWTVTDGLKRLGFGFDLEQEDMLKDPEKVLEHIKRSHTASLFVLCDYHPFLDDEPKHIRLLKDIALTHRNNGHTVILLSHSLEIPGELRHLSANFKMRLPNADQLINIVREEAARWSQQHYGEKVKTDNKTLQQLVRNMSGVTFEEARRLARGAIFDDGAITQSDIPEVNRAKFELMEMEGVLSFEYDTAKFTDVGGLESLKKWLQQRRVAFVEGKSEAQLDPPKGIMLLGVQGGGKSLAAKAVAGMWGLPLLRMDMGALYNKFFGETERNMREALQLAELMSPCVLWIDEIEKGLGQDGNDQGVSKRVLGTLLTWMSENKHPVFLVATANNIKALPPELMRKGRIDEIFFVDLPTLEVRNIIFSIHLQKRGLAPANFDCALLAESTDGFTGAEIEQAVVSALYSAAALGQPLTTELVLEEISNTQPLSVVMAEDMFALRAWAAARCVPAD</sequence>
<feature type="domain" description="AAA+ ATPase" evidence="5">
    <location>
        <begin position="267"/>
        <end position="400"/>
    </location>
</feature>
<organism evidence="6 7">
    <name type="scientific">Hahella chejuensis (strain KCTC 2396)</name>
    <dbReference type="NCBI Taxonomy" id="349521"/>
    <lineage>
        <taxon>Bacteria</taxon>
        <taxon>Pseudomonadati</taxon>
        <taxon>Pseudomonadota</taxon>
        <taxon>Gammaproteobacteria</taxon>
        <taxon>Oceanospirillales</taxon>
        <taxon>Hahellaceae</taxon>
        <taxon>Hahella</taxon>
    </lineage>
</organism>
<dbReference type="AlphaFoldDB" id="Q2S987"/>
<dbReference type="Gene3D" id="1.10.8.60">
    <property type="match status" value="1"/>
</dbReference>
<dbReference type="InterPro" id="IPR003959">
    <property type="entry name" value="ATPase_AAA_core"/>
</dbReference>
<comment type="similarity">
    <text evidence="3">Belongs to the AAA ATPase family. Highly divergent.</text>
</comment>
<evidence type="ECO:0000313" key="7">
    <source>
        <dbReference type="Proteomes" id="UP000000238"/>
    </source>
</evidence>
<evidence type="ECO:0000256" key="3">
    <source>
        <dbReference type="ARBA" id="ARBA00038088"/>
    </source>
</evidence>
<dbReference type="GO" id="GO:0005524">
    <property type="term" value="F:ATP binding"/>
    <property type="evidence" value="ECO:0007669"/>
    <property type="project" value="UniProtKB-KW"/>
</dbReference>
<dbReference type="OrthoDB" id="9809379at2"/>
<evidence type="ECO:0000256" key="4">
    <source>
        <dbReference type="ARBA" id="ARBA00040480"/>
    </source>
</evidence>
<dbReference type="InterPro" id="IPR052381">
    <property type="entry name" value="AAA_domain_protein"/>
</dbReference>
<dbReference type="SMART" id="SM00382">
    <property type="entry name" value="AAA"/>
    <property type="match status" value="1"/>
</dbReference>
<dbReference type="eggNOG" id="COG0464">
    <property type="taxonomic scope" value="Bacteria"/>
</dbReference>
<dbReference type="RefSeq" id="WP_011399845.1">
    <property type="nucleotide sequence ID" value="NC_007645.1"/>
</dbReference>